<evidence type="ECO:0000256" key="4">
    <source>
        <dbReference type="ARBA" id="ARBA00034320"/>
    </source>
</evidence>
<dbReference type="GO" id="GO:0000166">
    <property type="term" value="F:nucleotide binding"/>
    <property type="evidence" value="ECO:0007669"/>
    <property type="project" value="UniProtKB-KW"/>
</dbReference>
<dbReference type="Pfam" id="PF02492">
    <property type="entry name" value="cobW"/>
    <property type="match status" value="1"/>
</dbReference>
<evidence type="ECO:0000256" key="1">
    <source>
        <dbReference type="ARBA" id="ARBA00022741"/>
    </source>
</evidence>
<dbReference type="GO" id="GO:0005737">
    <property type="term" value="C:cytoplasm"/>
    <property type="evidence" value="ECO:0007669"/>
    <property type="project" value="TreeGrafter"/>
</dbReference>
<accession>A0A385TL88</accession>
<dbReference type="CDD" id="cd03112">
    <property type="entry name" value="CobW-like"/>
    <property type="match status" value="1"/>
</dbReference>
<keyword evidence="9" id="KW-1185">Reference proteome</keyword>
<dbReference type="SUPFAM" id="SSF52540">
    <property type="entry name" value="P-loop containing nucleoside triphosphate hydrolases"/>
    <property type="match status" value="1"/>
</dbReference>
<dbReference type="Gene3D" id="3.30.1220.10">
    <property type="entry name" value="CobW-like, C-terminal domain"/>
    <property type="match status" value="1"/>
</dbReference>
<dbReference type="InterPro" id="IPR011629">
    <property type="entry name" value="CobW-like_C"/>
</dbReference>
<feature type="region of interest" description="Disordered" evidence="6">
    <location>
        <begin position="208"/>
        <end position="271"/>
    </location>
</feature>
<evidence type="ECO:0000259" key="7">
    <source>
        <dbReference type="SMART" id="SM00833"/>
    </source>
</evidence>
<dbReference type="InterPro" id="IPR036627">
    <property type="entry name" value="CobW-likC_sf"/>
</dbReference>
<evidence type="ECO:0000256" key="6">
    <source>
        <dbReference type="SAM" id="MobiDB-lite"/>
    </source>
</evidence>
<evidence type="ECO:0000256" key="5">
    <source>
        <dbReference type="ARBA" id="ARBA00049117"/>
    </source>
</evidence>
<dbReference type="SUPFAM" id="SSF90002">
    <property type="entry name" value="Hypothetical protein YjiA, C-terminal domain"/>
    <property type="match status" value="1"/>
</dbReference>
<comment type="similarity">
    <text evidence="4">Belongs to the SIMIBI class G3E GTPase family. ZNG1 subfamily.</text>
</comment>
<comment type="catalytic activity">
    <reaction evidence="5">
        <text>GTP + H2O = GDP + phosphate + H(+)</text>
        <dbReference type="Rhea" id="RHEA:19669"/>
        <dbReference type="ChEBI" id="CHEBI:15377"/>
        <dbReference type="ChEBI" id="CHEBI:15378"/>
        <dbReference type="ChEBI" id="CHEBI:37565"/>
        <dbReference type="ChEBI" id="CHEBI:43474"/>
        <dbReference type="ChEBI" id="CHEBI:58189"/>
    </reaction>
    <physiologicalReaction direction="left-to-right" evidence="5">
        <dbReference type="Rhea" id="RHEA:19670"/>
    </physiologicalReaction>
</comment>
<reference evidence="8 9" key="1">
    <citation type="submission" date="2018-09" db="EMBL/GenBank/DDBJ databases">
        <title>Genome Sequence of Paenibacillus lautus Strain E7593-69, Azo Dye-Degrading Bacteria, Isolated from Commercial Tattoo Inks.</title>
        <authorList>
            <person name="Nho S.W."/>
            <person name="Kim S.-J."/>
            <person name="Kweon O."/>
            <person name="Cerniglia C.E."/>
        </authorList>
    </citation>
    <scope>NUCLEOTIDE SEQUENCE [LARGE SCALE GENOMIC DNA]</scope>
    <source>
        <strain evidence="8 9">E7593-69</strain>
    </source>
</reference>
<dbReference type="RefSeq" id="WP_119847698.1">
    <property type="nucleotide sequence ID" value="NZ_CP032412.1"/>
</dbReference>
<dbReference type="Proteomes" id="UP000266552">
    <property type="component" value="Chromosome"/>
</dbReference>
<dbReference type="SMART" id="SM00833">
    <property type="entry name" value="CobW_C"/>
    <property type="match status" value="1"/>
</dbReference>
<organism evidence="8 9">
    <name type="scientific">Paenibacillus lautus</name>
    <name type="common">Bacillus lautus</name>
    <dbReference type="NCBI Taxonomy" id="1401"/>
    <lineage>
        <taxon>Bacteria</taxon>
        <taxon>Bacillati</taxon>
        <taxon>Bacillota</taxon>
        <taxon>Bacilli</taxon>
        <taxon>Bacillales</taxon>
        <taxon>Paenibacillaceae</taxon>
        <taxon>Paenibacillus</taxon>
    </lineage>
</organism>
<evidence type="ECO:0000313" key="9">
    <source>
        <dbReference type="Proteomes" id="UP000266552"/>
    </source>
</evidence>
<name>A0A385TL88_PAELA</name>
<dbReference type="InterPro" id="IPR003495">
    <property type="entry name" value="CobW/HypB/UreG_nucleotide-bd"/>
</dbReference>
<dbReference type="Gene3D" id="3.40.50.300">
    <property type="entry name" value="P-loop containing nucleotide triphosphate hydrolases"/>
    <property type="match status" value="1"/>
</dbReference>
<protein>
    <submittedName>
        <fullName evidence="8">GTP-binding protein</fullName>
    </submittedName>
</protein>
<feature type="compositionally biased region" description="Basic and acidic residues" evidence="6">
    <location>
        <begin position="238"/>
        <end position="256"/>
    </location>
</feature>
<dbReference type="Pfam" id="PF07683">
    <property type="entry name" value="CobW_C"/>
    <property type="match status" value="1"/>
</dbReference>
<keyword evidence="1" id="KW-0547">Nucleotide-binding</keyword>
<feature type="domain" description="CobW C-terminal" evidence="7">
    <location>
        <begin position="276"/>
        <end position="362"/>
    </location>
</feature>
<evidence type="ECO:0000256" key="3">
    <source>
        <dbReference type="ARBA" id="ARBA00023186"/>
    </source>
</evidence>
<evidence type="ECO:0000256" key="2">
    <source>
        <dbReference type="ARBA" id="ARBA00022801"/>
    </source>
</evidence>
<proteinExistence type="inferred from homology"/>
<dbReference type="AlphaFoldDB" id="A0A385TL88"/>
<dbReference type="PANTHER" id="PTHR13748:SF62">
    <property type="entry name" value="COBW DOMAIN-CONTAINING PROTEIN"/>
    <property type="match status" value="1"/>
</dbReference>
<dbReference type="EMBL" id="CP032412">
    <property type="protein sequence ID" value="AYB43768.1"/>
    <property type="molecule type" value="Genomic_DNA"/>
</dbReference>
<sequence length="367" mass="40591">MNKIPVVLISGFLGSGKTTLLLRLLAYAAKRQWRTAVLMNEMGEQDVDGDILSGEMPDLPIEKLLDGCICCTKRDELGQALKSLLDRKPDLVFIETTGVANPEQILEDLQDPSLVDRITIRGKIALADCSKFLEYNSFFASSRELVRTLRGQISFADWIILNKAGECEEKQINKVITSIRKINTTASLSVTDYSRLDEHEMFAALQLQQAGNHSHSSHSSNRQESRSDRLQGSAWTGGEDRSKPGHRDHEGAFNHNEHRHGHVGEAGHGSHSYTGLDTLTLSAPTPFPLEISLIETFLAARGSGLLRAKGYIQLSTGPSLVQWAGSQLAIEPSTLKLQRGYLTLIGHRLDKTRIVQEWEDLLSGVVQ</sequence>
<dbReference type="GO" id="GO:0016787">
    <property type="term" value="F:hydrolase activity"/>
    <property type="evidence" value="ECO:0007669"/>
    <property type="project" value="UniProtKB-KW"/>
</dbReference>
<gene>
    <name evidence="8" type="ORF">D5F53_10890</name>
</gene>
<dbReference type="KEGG" id="plw:D5F53_10890"/>
<dbReference type="PANTHER" id="PTHR13748">
    <property type="entry name" value="COBW-RELATED"/>
    <property type="match status" value="1"/>
</dbReference>
<evidence type="ECO:0000313" key="8">
    <source>
        <dbReference type="EMBL" id="AYB43768.1"/>
    </source>
</evidence>
<keyword evidence="3" id="KW-0143">Chaperone</keyword>
<dbReference type="InterPro" id="IPR027417">
    <property type="entry name" value="P-loop_NTPase"/>
</dbReference>
<keyword evidence="2" id="KW-0378">Hydrolase</keyword>
<dbReference type="InterPro" id="IPR051316">
    <property type="entry name" value="Zinc-reg_GTPase_activator"/>
</dbReference>